<evidence type="ECO:0000313" key="1">
    <source>
        <dbReference type="EMBL" id="KOF88726.1"/>
    </source>
</evidence>
<reference evidence="1" key="1">
    <citation type="submission" date="2015-07" db="EMBL/GenBank/DDBJ databases">
        <title>MeaNS - Measles Nucleotide Surveillance Program.</title>
        <authorList>
            <person name="Tran T."/>
            <person name="Druce J."/>
        </authorList>
    </citation>
    <scope>NUCLEOTIDE SEQUENCE</scope>
    <source>
        <strain evidence="1">UCB-OBI-ISO-001</strain>
        <tissue evidence="1">Gonad</tissue>
    </source>
</reference>
<gene>
    <name evidence="1" type="ORF">OCBIM_22014337mg</name>
</gene>
<organism evidence="1">
    <name type="scientific">Octopus bimaculoides</name>
    <name type="common">California two-spotted octopus</name>
    <dbReference type="NCBI Taxonomy" id="37653"/>
    <lineage>
        <taxon>Eukaryota</taxon>
        <taxon>Metazoa</taxon>
        <taxon>Spiralia</taxon>
        <taxon>Lophotrochozoa</taxon>
        <taxon>Mollusca</taxon>
        <taxon>Cephalopoda</taxon>
        <taxon>Coleoidea</taxon>
        <taxon>Octopodiformes</taxon>
        <taxon>Octopoda</taxon>
        <taxon>Incirrata</taxon>
        <taxon>Octopodidae</taxon>
        <taxon>Octopus</taxon>
    </lineage>
</organism>
<dbReference type="AlphaFoldDB" id="A0A0L8HHM8"/>
<accession>A0A0L8HHM8</accession>
<dbReference type="EMBL" id="KQ418120">
    <property type="protein sequence ID" value="KOF88726.1"/>
    <property type="molecule type" value="Genomic_DNA"/>
</dbReference>
<name>A0A0L8HHM8_OCTBM</name>
<sequence>MQINGKSMFTELLHRYSLIHRPLPSPFTDDLHAGNPILYLYNFRLRELSQALFSS</sequence>
<proteinExistence type="predicted"/>
<protein>
    <submittedName>
        <fullName evidence="1">Uncharacterized protein</fullName>
    </submittedName>
</protein>